<dbReference type="PROSITE" id="PS50213">
    <property type="entry name" value="FAS1"/>
    <property type="match status" value="1"/>
</dbReference>
<dbReference type="SMART" id="SM00554">
    <property type="entry name" value="FAS1"/>
    <property type="match status" value="1"/>
</dbReference>
<dbReference type="Proteomes" id="UP000033864">
    <property type="component" value="Unassembled WGS sequence"/>
</dbReference>
<evidence type="ECO:0000313" key="4">
    <source>
        <dbReference type="Proteomes" id="UP000033864"/>
    </source>
</evidence>
<proteinExistence type="predicted"/>
<organism evidence="3 4">
    <name type="scientific">Methanosarcina mazei</name>
    <name type="common">Methanosarcina frisia</name>
    <dbReference type="NCBI Taxonomy" id="2209"/>
    <lineage>
        <taxon>Archaea</taxon>
        <taxon>Methanobacteriati</taxon>
        <taxon>Methanobacteriota</taxon>
        <taxon>Stenosarchaea group</taxon>
        <taxon>Methanomicrobia</taxon>
        <taxon>Methanosarcinales</taxon>
        <taxon>Methanosarcinaceae</taxon>
        <taxon>Methanosarcina</taxon>
    </lineage>
</organism>
<dbReference type="RefSeq" id="WP_235284427.1">
    <property type="nucleotide sequence ID" value="NZ_JJQJ01000025.1"/>
</dbReference>
<name>A0A0F8NQC9_METMZ</name>
<reference evidence="3 4" key="1">
    <citation type="journal article" date="2015" name="ISME J.">
        <title>Genomic and phenotypic differentiation among Methanosarcina mazei populations from Columbia River sediment.</title>
        <authorList>
            <person name="Youngblut N.D."/>
            <person name="Wirth J.S."/>
            <person name="Henriksen J.R."/>
            <person name="Smith M."/>
            <person name="Simon H."/>
            <person name="Metcalf W.W."/>
            <person name="Whitaker R.J."/>
        </authorList>
    </citation>
    <scope>NUCLEOTIDE SEQUENCE [LARGE SCALE GENOMIC DNA]</scope>
    <source>
        <strain evidence="3 4">1.H.A.1A.6</strain>
    </source>
</reference>
<dbReference type="SUPFAM" id="SSF82153">
    <property type="entry name" value="FAS1 domain"/>
    <property type="match status" value="1"/>
</dbReference>
<comment type="caution">
    <text evidence="3">The sequence shown here is derived from an EMBL/GenBank/DDBJ whole genome shotgun (WGS) entry which is preliminary data.</text>
</comment>
<dbReference type="EMBL" id="JJQJ01000025">
    <property type="protein sequence ID" value="KKH52848.1"/>
    <property type="molecule type" value="Genomic_DNA"/>
</dbReference>
<dbReference type="Pfam" id="PF02469">
    <property type="entry name" value="Fasciclin"/>
    <property type="match status" value="1"/>
</dbReference>
<dbReference type="InterPro" id="IPR050904">
    <property type="entry name" value="Adhesion/Biosynth-related"/>
</dbReference>
<evidence type="ECO:0000313" key="3">
    <source>
        <dbReference type="EMBL" id="KKH52848.1"/>
    </source>
</evidence>
<gene>
    <name evidence="3" type="ORF">DU85_01935</name>
</gene>
<dbReference type="Gene3D" id="2.30.180.10">
    <property type="entry name" value="FAS1 domain"/>
    <property type="match status" value="1"/>
</dbReference>
<feature type="region of interest" description="Disordered" evidence="1">
    <location>
        <begin position="38"/>
        <end position="58"/>
    </location>
</feature>
<dbReference type="PANTHER" id="PTHR10900:SF77">
    <property type="entry name" value="FI19380P1"/>
    <property type="match status" value="1"/>
</dbReference>
<dbReference type="AlphaFoldDB" id="A0A0F8NQC9"/>
<protein>
    <recommendedName>
        <fullName evidence="2">FAS1 domain-containing protein</fullName>
    </recommendedName>
</protein>
<dbReference type="InterPro" id="IPR036378">
    <property type="entry name" value="FAS1_dom_sf"/>
</dbReference>
<evidence type="ECO:0000256" key="1">
    <source>
        <dbReference type="SAM" id="MobiDB-lite"/>
    </source>
</evidence>
<accession>A0A0F8NQC9</accession>
<feature type="domain" description="FAS1" evidence="2">
    <location>
        <begin position="65"/>
        <end position="194"/>
    </location>
</feature>
<feature type="compositionally biased region" description="Acidic residues" evidence="1">
    <location>
        <begin position="38"/>
        <end position="55"/>
    </location>
</feature>
<dbReference type="FunFam" id="2.30.180.10:FF:000014">
    <property type="entry name" value="Stabilin 1"/>
    <property type="match status" value="1"/>
</dbReference>
<dbReference type="InterPro" id="IPR000782">
    <property type="entry name" value="FAS1_domain"/>
</dbReference>
<dbReference type="PATRIC" id="fig|2209.83.peg.417"/>
<dbReference type="PANTHER" id="PTHR10900">
    <property type="entry name" value="PERIOSTIN-RELATED"/>
    <property type="match status" value="1"/>
</dbReference>
<sequence>MLLLAGILFVSGCAEDTQEETGVEEATPVEEVAVTEIEEEPSDEEEGIMPDEEPETGVNETAEEGNLTIVGAAEAAGYTTFASLVRDAGLEDTLNEGTYTVFAPTDEAFDALPEGTLEDLLADEQALTDVLTYHVVEGEYMASDLEDGQTLTTVQSATLPVSSADDEVTIGTATVVEPDIVASNGVVHGIDAVLIPPEA</sequence>
<evidence type="ECO:0000259" key="2">
    <source>
        <dbReference type="PROSITE" id="PS50213"/>
    </source>
</evidence>